<dbReference type="CDD" id="cd10227">
    <property type="entry name" value="ASKHA_NBD_ParM-like"/>
    <property type="match status" value="1"/>
</dbReference>
<evidence type="ECO:0000313" key="3">
    <source>
        <dbReference type="EMBL" id="SFK85282.1"/>
    </source>
</evidence>
<feature type="domain" description="Actin homologue MreB-like C-terminal" evidence="2">
    <location>
        <begin position="186"/>
        <end position="308"/>
    </location>
</feature>
<dbReference type="Proteomes" id="UP000199533">
    <property type="component" value="Unassembled WGS sequence"/>
</dbReference>
<dbReference type="Pfam" id="PF17989">
    <property type="entry name" value="ALP_N"/>
    <property type="match status" value="1"/>
</dbReference>
<proteinExistence type="predicted"/>
<name>A0A1I4CVL1_9PROT</name>
<feature type="domain" description="Actin-like protein N-terminal" evidence="1">
    <location>
        <begin position="18"/>
        <end position="166"/>
    </location>
</feature>
<dbReference type="InterPro" id="IPR040607">
    <property type="entry name" value="ALP_N"/>
</dbReference>
<accession>A0A1I4CVL1</accession>
<evidence type="ECO:0000259" key="2">
    <source>
        <dbReference type="Pfam" id="PF21522"/>
    </source>
</evidence>
<dbReference type="Gene3D" id="3.30.420.40">
    <property type="match status" value="2"/>
</dbReference>
<keyword evidence="4" id="KW-1185">Reference proteome</keyword>
<dbReference type="AlphaFoldDB" id="A0A1I4CVL1"/>
<dbReference type="InterPro" id="IPR043129">
    <property type="entry name" value="ATPase_NBD"/>
</dbReference>
<dbReference type="EMBL" id="FOSP01000017">
    <property type="protein sequence ID" value="SFK85282.1"/>
    <property type="molecule type" value="Genomic_DNA"/>
</dbReference>
<dbReference type="STRING" id="52441.SAMN05216302_101778"/>
<sequence>MHLLVHYFKQETSLNILGIDIGYSNLKLAYGIEDQPPQTCLRPAGAAPAKCFGTRIDGTAHEDFLYVDVDGQEFVAGVSPDRAELYSRSLHENYTSSDSYKALFHAGLLLTDMDKIDTLITGLPVSQYLNDKKRQQIQEQMQSTHRITATRQVTVNRVIVLPQPIGGYLDYISNGKVDTEDARILVIDPGFFSVDWVVIANSVIQNQSSGTSLNASSVLLEETAKLIAGDYETSMNTESLENAVRKGKSTVMLLGKKVEIAPYLEKAGKAIGSIVAETIQKALRTESRMADIIVLVGGGAVFFQETIKNAFPRLSVTTPDEPVFSNARGFWLMGAAK</sequence>
<dbReference type="OrthoDB" id="143284at2"/>
<dbReference type="Pfam" id="PF21522">
    <property type="entry name" value="MreB-like_C"/>
    <property type="match status" value="1"/>
</dbReference>
<dbReference type="SUPFAM" id="SSF53067">
    <property type="entry name" value="Actin-like ATPase domain"/>
    <property type="match status" value="2"/>
</dbReference>
<protein>
    <submittedName>
        <fullName evidence="3">Plasmid segregation protein ParM</fullName>
    </submittedName>
</protein>
<evidence type="ECO:0000313" key="4">
    <source>
        <dbReference type="Proteomes" id="UP000199533"/>
    </source>
</evidence>
<evidence type="ECO:0000259" key="1">
    <source>
        <dbReference type="Pfam" id="PF17989"/>
    </source>
</evidence>
<gene>
    <name evidence="3" type="ORF">SAMN05216302_101778</name>
</gene>
<reference evidence="4" key="1">
    <citation type="submission" date="2016-10" db="EMBL/GenBank/DDBJ databases">
        <authorList>
            <person name="Varghese N."/>
            <person name="Submissions S."/>
        </authorList>
    </citation>
    <scope>NUCLEOTIDE SEQUENCE [LARGE SCALE GENOMIC DNA]</scope>
    <source>
        <strain evidence="4">Nm69</strain>
    </source>
</reference>
<dbReference type="InterPro" id="IPR049067">
    <property type="entry name" value="MreB-like_C"/>
</dbReference>
<organism evidence="3 4">
    <name type="scientific">Nitrosomonas aestuarii</name>
    <dbReference type="NCBI Taxonomy" id="52441"/>
    <lineage>
        <taxon>Bacteria</taxon>
        <taxon>Pseudomonadati</taxon>
        <taxon>Pseudomonadota</taxon>
        <taxon>Betaproteobacteria</taxon>
        <taxon>Nitrosomonadales</taxon>
        <taxon>Nitrosomonadaceae</taxon>
        <taxon>Nitrosomonas</taxon>
    </lineage>
</organism>